<feature type="domain" description="Aminotransferase class V" evidence="2">
    <location>
        <begin position="111"/>
        <end position="279"/>
    </location>
</feature>
<sequence>MLLETRKELAKYIKAPMNETNIVDNASHGINAVLRSVPASLEKKGILYLDLAYGEVKAAMTFMAGTYPGEPASPSFQHPIIEVNTTNLGLDVANPALLVPLVEEALHYAGGTVGLCSFSHIVSIPAIILPIKELAAACRKAGALTLVDGAHAPGNLALDVPALGADFYVGNGHKHLYTSRGVCVLWARAEAQPYLFPLVIDEGGVGTPFEKYFMYQGTTDDVTRYISLRAALAWREWLGEAAILQYTHNLAEAACAHLSETWGGTRRFSSDVQANMCNVELPCKANCPAGFGYTLFHKYNYYMPVFGFGGSTWVRLTSTVYNDLSDFERVGRTVLAEL</sequence>
<dbReference type="SUPFAM" id="SSF53383">
    <property type="entry name" value="PLP-dependent transferases"/>
    <property type="match status" value="1"/>
</dbReference>
<evidence type="ECO:0000256" key="1">
    <source>
        <dbReference type="ARBA" id="ARBA00022898"/>
    </source>
</evidence>
<comment type="caution">
    <text evidence="3">The sequence shown here is derived from an EMBL/GenBank/DDBJ whole genome shotgun (WGS) entry which is preliminary data.</text>
</comment>
<organism evidence="3 4">
    <name type="scientific">Chrysochromulina tobinii</name>
    <dbReference type="NCBI Taxonomy" id="1460289"/>
    <lineage>
        <taxon>Eukaryota</taxon>
        <taxon>Haptista</taxon>
        <taxon>Haptophyta</taxon>
        <taxon>Prymnesiophyceae</taxon>
        <taxon>Prymnesiales</taxon>
        <taxon>Chrysochromulinaceae</taxon>
        <taxon>Chrysochromulina</taxon>
    </lineage>
</organism>
<dbReference type="Pfam" id="PF00266">
    <property type="entry name" value="Aminotran_5"/>
    <property type="match status" value="1"/>
</dbReference>
<dbReference type="PANTHER" id="PTHR43092:SF2">
    <property type="entry name" value="HERCYNYLCYSTEINE SULFOXIDE LYASE"/>
    <property type="match status" value="1"/>
</dbReference>
<dbReference type="Proteomes" id="UP000037460">
    <property type="component" value="Unassembled WGS sequence"/>
</dbReference>
<dbReference type="InterPro" id="IPR015424">
    <property type="entry name" value="PyrdxlP-dep_Trfase"/>
</dbReference>
<dbReference type="InterPro" id="IPR015421">
    <property type="entry name" value="PyrdxlP-dep_Trfase_major"/>
</dbReference>
<dbReference type="Gene3D" id="3.40.640.10">
    <property type="entry name" value="Type I PLP-dependent aspartate aminotransferase-like (Major domain)"/>
    <property type="match status" value="1"/>
</dbReference>
<keyword evidence="4" id="KW-1185">Reference proteome</keyword>
<dbReference type="EMBL" id="JWZX01002745">
    <property type="protein sequence ID" value="KOO27217.1"/>
    <property type="molecule type" value="Genomic_DNA"/>
</dbReference>
<dbReference type="AlphaFoldDB" id="A0A0M0JLK5"/>
<name>A0A0M0JLK5_9EUKA</name>
<evidence type="ECO:0000259" key="2">
    <source>
        <dbReference type="Pfam" id="PF00266"/>
    </source>
</evidence>
<dbReference type="InterPro" id="IPR000192">
    <property type="entry name" value="Aminotrans_V_dom"/>
</dbReference>
<reference evidence="4" key="1">
    <citation type="journal article" date="2015" name="PLoS Genet.">
        <title>Genome Sequence and Transcriptome Analyses of Chrysochromulina tobin: Metabolic Tools for Enhanced Algal Fitness in the Prominent Order Prymnesiales (Haptophyceae).</title>
        <authorList>
            <person name="Hovde B.T."/>
            <person name="Deodato C.R."/>
            <person name="Hunsperger H.M."/>
            <person name="Ryken S.A."/>
            <person name="Yost W."/>
            <person name="Jha R.K."/>
            <person name="Patterson J."/>
            <person name="Monnat R.J. Jr."/>
            <person name="Barlow S.B."/>
            <person name="Starkenburg S.R."/>
            <person name="Cattolico R.A."/>
        </authorList>
    </citation>
    <scope>NUCLEOTIDE SEQUENCE</scope>
    <source>
        <strain evidence="4">CCMP291</strain>
    </source>
</reference>
<evidence type="ECO:0000313" key="3">
    <source>
        <dbReference type="EMBL" id="KOO27217.1"/>
    </source>
</evidence>
<protein>
    <submittedName>
        <fullName evidence="3">Isopenicillin n-epimerase</fullName>
    </submittedName>
</protein>
<keyword evidence="1" id="KW-0663">Pyridoxal phosphate</keyword>
<dbReference type="PANTHER" id="PTHR43092">
    <property type="entry name" value="L-CYSTEINE DESULFHYDRASE"/>
    <property type="match status" value="1"/>
</dbReference>
<evidence type="ECO:0000313" key="4">
    <source>
        <dbReference type="Proteomes" id="UP000037460"/>
    </source>
</evidence>
<gene>
    <name evidence="3" type="ORF">Ctob_006313</name>
</gene>
<accession>A0A0M0JLK5</accession>
<proteinExistence type="predicted"/>
<dbReference type="OrthoDB" id="5978656at2759"/>